<reference evidence="1 2" key="1">
    <citation type="submission" date="2014-04" db="EMBL/GenBank/DDBJ databases">
        <authorList>
            <consortium name="DOE Joint Genome Institute"/>
            <person name="Kuo A."/>
            <person name="Girlanda M."/>
            <person name="Perotto S."/>
            <person name="Kohler A."/>
            <person name="Nagy L.G."/>
            <person name="Floudas D."/>
            <person name="Copeland A."/>
            <person name="Barry K.W."/>
            <person name="Cichocki N."/>
            <person name="Veneault-Fourrey C."/>
            <person name="LaButti K."/>
            <person name="Lindquist E.A."/>
            <person name="Lipzen A."/>
            <person name="Lundell T."/>
            <person name="Morin E."/>
            <person name="Murat C."/>
            <person name="Sun H."/>
            <person name="Tunlid A."/>
            <person name="Henrissat B."/>
            <person name="Grigoriev I.V."/>
            <person name="Hibbett D.S."/>
            <person name="Martin F."/>
            <person name="Nordberg H.P."/>
            <person name="Cantor M.N."/>
            <person name="Hua S.X."/>
        </authorList>
    </citation>
    <scope>NUCLEOTIDE SEQUENCE [LARGE SCALE GENOMIC DNA]</scope>
    <source>
        <strain evidence="1 2">MUT 4182</strain>
    </source>
</reference>
<protein>
    <submittedName>
        <fullName evidence="1">Uncharacterized protein</fullName>
    </submittedName>
</protein>
<reference evidence="2" key="2">
    <citation type="submission" date="2015-01" db="EMBL/GenBank/DDBJ databases">
        <title>Evolutionary Origins and Diversification of the Mycorrhizal Mutualists.</title>
        <authorList>
            <consortium name="DOE Joint Genome Institute"/>
            <consortium name="Mycorrhizal Genomics Consortium"/>
            <person name="Kohler A."/>
            <person name="Kuo A."/>
            <person name="Nagy L.G."/>
            <person name="Floudas D."/>
            <person name="Copeland A."/>
            <person name="Barry K.W."/>
            <person name="Cichocki N."/>
            <person name="Veneault-Fourrey C."/>
            <person name="LaButti K."/>
            <person name="Lindquist E.A."/>
            <person name="Lipzen A."/>
            <person name="Lundell T."/>
            <person name="Morin E."/>
            <person name="Murat C."/>
            <person name="Riley R."/>
            <person name="Ohm R."/>
            <person name="Sun H."/>
            <person name="Tunlid A."/>
            <person name="Henrissat B."/>
            <person name="Grigoriev I.V."/>
            <person name="Hibbett D.S."/>
            <person name="Martin F."/>
        </authorList>
    </citation>
    <scope>NUCLEOTIDE SEQUENCE [LARGE SCALE GENOMIC DNA]</scope>
    <source>
        <strain evidence="2">MUT 4182</strain>
    </source>
</reference>
<dbReference type="EMBL" id="KN823105">
    <property type="protein sequence ID" value="KIO22617.1"/>
    <property type="molecule type" value="Genomic_DNA"/>
</dbReference>
<dbReference type="CDD" id="cd10170">
    <property type="entry name" value="ASKHA_NBD_HSP70"/>
    <property type="match status" value="1"/>
</dbReference>
<organism evidence="1 2">
    <name type="scientific">Tulasnella calospora MUT 4182</name>
    <dbReference type="NCBI Taxonomy" id="1051891"/>
    <lineage>
        <taxon>Eukaryota</taxon>
        <taxon>Fungi</taxon>
        <taxon>Dikarya</taxon>
        <taxon>Basidiomycota</taxon>
        <taxon>Agaricomycotina</taxon>
        <taxon>Agaricomycetes</taxon>
        <taxon>Cantharellales</taxon>
        <taxon>Tulasnellaceae</taxon>
        <taxon>Tulasnella</taxon>
    </lineage>
</organism>
<gene>
    <name evidence="1" type="ORF">M407DRAFT_116856</name>
</gene>
<feature type="non-terminal residue" evidence="1">
    <location>
        <position position="142"/>
    </location>
</feature>
<dbReference type="HOGENOM" id="CLU_1836491_0_0_1"/>
<proteinExistence type="predicted"/>
<sequence>MKIDAPKVHLPPGRDVVDVFGDFLKYMYDCVGDQIRKQHSGGDDLWSSLKETAQFVLSHPNGWGSKQQGRMREAAIKGGLVPNTPKGRERIEFVTEGEASFHWCIDQALTQATLKEGTRIVVADLGGGTIDVSSFVVKTPRP</sequence>
<dbReference type="STRING" id="1051891.A0A0C3LMN1"/>
<dbReference type="OrthoDB" id="2963168at2759"/>
<keyword evidence="2" id="KW-1185">Reference proteome</keyword>
<dbReference type="PANTHER" id="PTHR14187:SF5">
    <property type="entry name" value="HEAT SHOCK 70 KDA PROTEIN 12A"/>
    <property type="match status" value="1"/>
</dbReference>
<accession>A0A0C3LMN1</accession>
<name>A0A0C3LMN1_9AGAM</name>
<evidence type="ECO:0000313" key="2">
    <source>
        <dbReference type="Proteomes" id="UP000054248"/>
    </source>
</evidence>
<dbReference type="AlphaFoldDB" id="A0A0C3LMN1"/>
<dbReference type="Proteomes" id="UP000054248">
    <property type="component" value="Unassembled WGS sequence"/>
</dbReference>
<dbReference type="Gene3D" id="3.30.420.40">
    <property type="match status" value="1"/>
</dbReference>
<dbReference type="PANTHER" id="PTHR14187">
    <property type="entry name" value="ALPHA KINASE/ELONGATION FACTOR 2 KINASE"/>
    <property type="match status" value="1"/>
</dbReference>
<evidence type="ECO:0000313" key="1">
    <source>
        <dbReference type="EMBL" id="KIO22617.1"/>
    </source>
</evidence>